<dbReference type="Gene3D" id="3.40.50.1820">
    <property type="entry name" value="alpha/beta hydrolase"/>
    <property type="match status" value="1"/>
</dbReference>
<dbReference type="Pfam" id="PF00561">
    <property type="entry name" value="Abhydrolase_1"/>
    <property type="match status" value="1"/>
</dbReference>
<feature type="signal peptide" evidence="1">
    <location>
        <begin position="1"/>
        <end position="23"/>
    </location>
</feature>
<dbReference type="PRINTS" id="PR00111">
    <property type="entry name" value="ABHYDROLASE"/>
</dbReference>
<dbReference type="Proteomes" id="UP000232062">
    <property type="component" value="Unassembled WGS sequence"/>
</dbReference>
<organism evidence="3 4">
    <name type="scientific">Pantoea rodasii</name>
    <dbReference type="NCBI Taxonomy" id="1076549"/>
    <lineage>
        <taxon>Bacteria</taxon>
        <taxon>Pseudomonadati</taxon>
        <taxon>Pseudomonadota</taxon>
        <taxon>Gammaproteobacteria</taxon>
        <taxon>Enterobacterales</taxon>
        <taxon>Erwiniaceae</taxon>
        <taxon>Pantoea</taxon>
    </lineage>
</organism>
<dbReference type="RefSeq" id="WP_100699742.1">
    <property type="nucleotide sequence ID" value="NZ_MLFP01000020.1"/>
</dbReference>
<evidence type="ECO:0000259" key="2">
    <source>
        <dbReference type="Pfam" id="PF00561"/>
    </source>
</evidence>
<dbReference type="SUPFAM" id="SSF53474">
    <property type="entry name" value="alpha/beta-Hydrolases"/>
    <property type="match status" value="1"/>
</dbReference>
<feature type="chain" id="PRO_5014696305" evidence="1">
    <location>
        <begin position="24"/>
        <end position="314"/>
    </location>
</feature>
<dbReference type="InterPro" id="IPR029058">
    <property type="entry name" value="AB_hydrolase_fold"/>
</dbReference>
<dbReference type="PANTHER" id="PTHR43194">
    <property type="entry name" value="HYDROLASE ALPHA/BETA FOLD FAMILY"/>
    <property type="match status" value="1"/>
</dbReference>
<comment type="caution">
    <text evidence="3">The sequence shown here is derived from an EMBL/GenBank/DDBJ whole genome shotgun (WGS) entry which is preliminary data.</text>
</comment>
<evidence type="ECO:0000313" key="3">
    <source>
        <dbReference type="EMBL" id="PJZ07532.1"/>
    </source>
</evidence>
<dbReference type="InterPro" id="IPR000073">
    <property type="entry name" value="AB_hydrolase_1"/>
</dbReference>
<gene>
    <name evidence="3" type="ORF">PRCB_00050</name>
</gene>
<dbReference type="OrthoDB" id="9780765at2"/>
<proteinExistence type="predicted"/>
<sequence length="314" mass="33684">MNTANIRAIIGGSLLIASSLISASATIPSEHPNSQRIYVETQGSGTDVILIPGLASSREVWAGLSSNLRVSHRIHLVELAGFASTPAVANPDGKVMAPAVDAIAEYIHSQHIKAPAIIGHSLGGEIALMLAARHPDLVGRLMVVDALPFYSLMFNPAATSETAAGQATATRNLLMSQPPEQFVEFQKASISRLAKTEAVRPALVAAGINSDRKTIADAVYEVMITDLRPELGHIRAQIQVVYAYDTLFGVPASSVDAMYRQAYASAPDIHFTRIDDSFHFVMLDQPKRFSDAVESFLNEDATQMQSLTDSDSGK</sequence>
<dbReference type="STRING" id="1076549.HA45_19545"/>
<dbReference type="InterPro" id="IPR050228">
    <property type="entry name" value="Carboxylesterase_BioH"/>
</dbReference>
<evidence type="ECO:0000313" key="4">
    <source>
        <dbReference type="Proteomes" id="UP000232062"/>
    </source>
</evidence>
<protein>
    <submittedName>
        <fullName evidence="3">Alpha/beta hydrolase</fullName>
    </submittedName>
</protein>
<evidence type="ECO:0000256" key="1">
    <source>
        <dbReference type="SAM" id="SignalP"/>
    </source>
</evidence>
<dbReference type="AlphaFoldDB" id="A0A2M9WIZ0"/>
<name>A0A2M9WIZ0_9GAMM</name>
<reference evidence="3 4" key="1">
    <citation type="submission" date="2017-11" db="EMBL/GenBank/DDBJ databases">
        <title>The genome sequence of Pantoea rodasii DSM 26611.</title>
        <authorList>
            <person name="Gao J."/>
            <person name="Mao X."/>
            <person name="Sun J."/>
        </authorList>
    </citation>
    <scope>NUCLEOTIDE SEQUENCE [LARGE SCALE GENOMIC DNA]</scope>
    <source>
        <strain evidence="3 4">DSM 26611</strain>
    </source>
</reference>
<accession>A0A2M9WIZ0</accession>
<keyword evidence="3" id="KW-0378">Hydrolase</keyword>
<keyword evidence="1" id="KW-0732">Signal</keyword>
<dbReference type="PANTHER" id="PTHR43194:SF2">
    <property type="entry name" value="PEROXISOMAL MEMBRANE PROTEIN LPX1"/>
    <property type="match status" value="1"/>
</dbReference>
<dbReference type="EMBL" id="PIQI01000001">
    <property type="protein sequence ID" value="PJZ07532.1"/>
    <property type="molecule type" value="Genomic_DNA"/>
</dbReference>
<dbReference type="GO" id="GO:0016787">
    <property type="term" value="F:hydrolase activity"/>
    <property type="evidence" value="ECO:0007669"/>
    <property type="project" value="UniProtKB-KW"/>
</dbReference>
<keyword evidence="4" id="KW-1185">Reference proteome</keyword>
<feature type="domain" description="AB hydrolase-1" evidence="2">
    <location>
        <begin position="48"/>
        <end position="164"/>
    </location>
</feature>